<name>A0A1Z4F4Y6_9MYCO</name>
<evidence type="ECO:0000313" key="1">
    <source>
        <dbReference type="EMBL" id="BAY00259.1"/>
    </source>
</evidence>
<reference evidence="2" key="1">
    <citation type="journal article" date="2017" name="Genome Announc.">
        <title>Complete Genome Sequence of Mycobacterium stephanolepidis.</title>
        <authorList>
            <person name="Fukano H."/>
            <person name="Yoshida M."/>
            <person name="Katayama Y."/>
            <person name="Omatsu T."/>
            <person name="Mizutani T."/>
            <person name="Kurata O."/>
            <person name="Wada S."/>
            <person name="Hoshino Y."/>
        </authorList>
    </citation>
    <scope>NUCLEOTIDE SEQUENCE [LARGE SCALE GENOMIC DNA]</scope>
    <source>
        <strain evidence="2">NJB0901</strain>
    </source>
</reference>
<sequence length="62" mass="6661">MLKPAAVRVFGGSELLLQGHNLGVKLDQFGDILGGLPMGLFVDRALVVLVNELFGIVFDHGR</sequence>
<organism evidence="1 2">
    <name type="scientific">[Mycobacterium] stephanolepidis</name>
    <dbReference type="NCBI Taxonomy" id="1520670"/>
    <lineage>
        <taxon>Bacteria</taxon>
        <taxon>Bacillati</taxon>
        <taxon>Actinomycetota</taxon>
        <taxon>Actinomycetes</taxon>
        <taxon>Mycobacteriales</taxon>
        <taxon>Mycobacteriaceae</taxon>
        <taxon>Mycobacteroides</taxon>
    </lineage>
</organism>
<dbReference type="AlphaFoldDB" id="A0A1Z4F4Y6"/>
<dbReference type="EMBL" id="AP018165">
    <property type="protein sequence ID" value="BAY00259.1"/>
    <property type="molecule type" value="Genomic_DNA"/>
</dbReference>
<dbReference type="KEGG" id="mste:MSTE_04967"/>
<accession>A0A1Z4F4Y6</accession>
<proteinExistence type="predicted"/>
<gene>
    <name evidence="1" type="ORF">MSTE_04967</name>
</gene>
<dbReference type="RefSeq" id="WP_096505130.1">
    <property type="nucleotide sequence ID" value="NZ_AP018165.1"/>
</dbReference>
<protein>
    <submittedName>
        <fullName evidence="1">Uncharacterized protein</fullName>
    </submittedName>
</protein>
<evidence type="ECO:0000313" key="2">
    <source>
        <dbReference type="Proteomes" id="UP000217954"/>
    </source>
</evidence>
<dbReference type="Proteomes" id="UP000217954">
    <property type="component" value="Chromosome"/>
</dbReference>
<keyword evidence="2" id="KW-1185">Reference proteome</keyword>
<reference evidence="1 2" key="2">
    <citation type="journal article" date="2017" name="Int. J. Syst. Evol. Microbiol.">
        <title>Mycobacterium stephanolepidis sp. nov., a rapidly growing species related to Mycobacterium chelonae, isolated from marine teleost fish, Stephanolepis cirrhifer.</title>
        <authorList>
            <person name="Fukano H."/>
            <person name="Wada S."/>
            <person name="Kurata O."/>
            <person name="Katayama K."/>
            <person name="Fujiwara N."/>
            <person name="Hoshino Y."/>
        </authorList>
    </citation>
    <scope>NUCLEOTIDE SEQUENCE [LARGE SCALE GENOMIC DNA]</scope>
    <source>
        <strain evidence="1 2">NJB0901</strain>
    </source>
</reference>